<evidence type="ECO:0000256" key="5">
    <source>
        <dbReference type="ARBA" id="ARBA00022763"/>
    </source>
</evidence>
<keyword evidence="5 8" id="KW-0227">DNA damage</keyword>
<evidence type="ECO:0000259" key="10">
    <source>
        <dbReference type="Pfam" id="PF02870"/>
    </source>
</evidence>
<dbReference type="Gene3D" id="1.10.10.10">
    <property type="entry name" value="Winged helix-like DNA-binding domain superfamily/Winged helix DNA-binding domain"/>
    <property type="match status" value="1"/>
</dbReference>
<protein>
    <recommendedName>
        <fullName evidence="8">Methylated-DNA--protein-cysteine methyltransferase</fullName>
        <ecNumber evidence="8">2.1.1.63</ecNumber>
    </recommendedName>
    <alternativeName>
        <fullName evidence="8">6-O-methylguanine-DNA methyltransferase</fullName>
        <shortName evidence="8">MGMT</shortName>
    </alternativeName>
    <alternativeName>
        <fullName evidence="8">O-6-methylguanine-DNA-alkyltransferase</fullName>
    </alternativeName>
</protein>
<evidence type="ECO:0000313" key="12">
    <source>
        <dbReference type="Proteomes" id="UP000523614"/>
    </source>
</evidence>
<dbReference type="GO" id="GO:0006307">
    <property type="term" value="P:DNA alkylation repair"/>
    <property type="evidence" value="ECO:0007669"/>
    <property type="project" value="UniProtKB-UniRule"/>
</dbReference>
<keyword evidence="4 8" id="KW-0808">Transferase</keyword>
<comment type="catalytic activity">
    <reaction evidence="1 8">
        <text>a 4-O-methyl-thymidine in DNA + L-cysteinyl-[protein] = a thymidine in DNA + S-methyl-L-cysteinyl-[protein]</text>
        <dbReference type="Rhea" id="RHEA:53428"/>
        <dbReference type="Rhea" id="RHEA-COMP:10131"/>
        <dbReference type="Rhea" id="RHEA-COMP:10132"/>
        <dbReference type="Rhea" id="RHEA-COMP:13555"/>
        <dbReference type="Rhea" id="RHEA-COMP:13556"/>
        <dbReference type="ChEBI" id="CHEBI:29950"/>
        <dbReference type="ChEBI" id="CHEBI:82612"/>
        <dbReference type="ChEBI" id="CHEBI:137386"/>
        <dbReference type="ChEBI" id="CHEBI:137387"/>
        <dbReference type="EC" id="2.1.1.63"/>
    </reaction>
</comment>
<dbReference type="InterPro" id="IPR014048">
    <property type="entry name" value="MethylDNA_cys_MeTrfase_DNA-bd"/>
</dbReference>
<dbReference type="FunFam" id="1.10.10.10:FF:000214">
    <property type="entry name" value="Methylated-DNA--protein-cysteine methyltransferase"/>
    <property type="match status" value="1"/>
</dbReference>
<feature type="active site" description="Nucleophile; methyl group acceptor" evidence="8">
    <location>
        <position position="131"/>
    </location>
</feature>
<evidence type="ECO:0000313" key="11">
    <source>
        <dbReference type="EMBL" id="NLF90162.1"/>
    </source>
</evidence>
<evidence type="ECO:0000259" key="9">
    <source>
        <dbReference type="Pfam" id="PF01035"/>
    </source>
</evidence>
<reference evidence="11 12" key="1">
    <citation type="journal article" date="2020" name="Biotechnol. Biofuels">
        <title>New insights from the biogas microbiome by comprehensive genome-resolved metagenomics of nearly 1600 species originating from multiple anaerobic digesters.</title>
        <authorList>
            <person name="Campanaro S."/>
            <person name="Treu L."/>
            <person name="Rodriguez-R L.M."/>
            <person name="Kovalovszki A."/>
            <person name="Ziels R.M."/>
            <person name="Maus I."/>
            <person name="Zhu X."/>
            <person name="Kougias P.G."/>
            <person name="Basile A."/>
            <person name="Luo G."/>
            <person name="Schluter A."/>
            <person name="Konstantinidis K.T."/>
            <person name="Angelidaki I."/>
        </authorList>
    </citation>
    <scope>NUCLEOTIDE SEQUENCE [LARGE SCALE GENOMIC DNA]</scope>
    <source>
        <strain evidence="11">AS06rmzACSIP_235</strain>
    </source>
</reference>
<dbReference type="Gene3D" id="3.30.160.70">
    <property type="entry name" value="Methylated DNA-protein cysteine methyltransferase domain"/>
    <property type="match status" value="1"/>
</dbReference>
<keyword evidence="8" id="KW-0963">Cytoplasm</keyword>
<dbReference type="GO" id="GO:0005737">
    <property type="term" value="C:cytoplasm"/>
    <property type="evidence" value="ECO:0007669"/>
    <property type="project" value="UniProtKB-SubCell"/>
</dbReference>
<comment type="function">
    <text evidence="8">Involved in the cellular defense against the biological effects of O6-methylguanine (O6-MeG) and O4-methylthymine (O4-MeT) in DNA. Repairs the methylated nucleobase in DNA by stoichiometrically transferring the methyl group to a cysteine residue in the enzyme. This is a suicide reaction: the enzyme is irreversibly inactivated.</text>
</comment>
<evidence type="ECO:0000256" key="7">
    <source>
        <dbReference type="ARBA" id="ARBA00049348"/>
    </source>
</evidence>
<evidence type="ECO:0000256" key="1">
    <source>
        <dbReference type="ARBA" id="ARBA00001286"/>
    </source>
</evidence>
<dbReference type="SUPFAM" id="SSF53155">
    <property type="entry name" value="Methylated DNA-protein cysteine methyltransferase domain"/>
    <property type="match status" value="1"/>
</dbReference>
<dbReference type="InterPro" id="IPR036217">
    <property type="entry name" value="MethylDNA_cys_MeTrfase_DNAb"/>
</dbReference>
<evidence type="ECO:0000256" key="2">
    <source>
        <dbReference type="ARBA" id="ARBA00008711"/>
    </source>
</evidence>
<evidence type="ECO:0000256" key="6">
    <source>
        <dbReference type="ARBA" id="ARBA00023204"/>
    </source>
</evidence>
<dbReference type="PANTHER" id="PTHR10815:SF5">
    <property type="entry name" value="METHYLATED-DNA--PROTEIN-CYSTEINE METHYLTRANSFERASE"/>
    <property type="match status" value="1"/>
</dbReference>
<dbReference type="HAMAP" id="MF_00772">
    <property type="entry name" value="OGT"/>
    <property type="match status" value="1"/>
</dbReference>
<dbReference type="SUPFAM" id="SSF46767">
    <property type="entry name" value="Methylated DNA-protein cysteine methyltransferase, C-terminal domain"/>
    <property type="match status" value="1"/>
</dbReference>
<dbReference type="NCBIfam" id="TIGR00589">
    <property type="entry name" value="ogt"/>
    <property type="match status" value="1"/>
</dbReference>
<dbReference type="GO" id="GO:0032259">
    <property type="term" value="P:methylation"/>
    <property type="evidence" value="ECO:0007669"/>
    <property type="project" value="UniProtKB-KW"/>
</dbReference>
<comment type="catalytic activity">
    <reaction evidence="7 8">
        <text>a 6-O-methyl-2'-deoxyguanosine in DNA + L-cysteinyl-[protein] = S-methyl-L-cysteinyl-[protein] + a 2'-deoxyguanosine in DNA</text>
        <dbReference type="Rhea" id="RHEA:24000"/>
        <dbReference type="Rhea" id="RHEA-COMP:10131"/>
        <dbReference type="Rhea" id="RHEA-COMP:10132"/>
        <dbReference type="Rhea" id="RHEA-COMP:11367"/>
        <dbReference type="Rhea" id="RHEA-COMP:11368"/>
        <dbReference type="ChEBI" id="CHEBI:29950"/>
        <dbReference type="ChEBI" id="CHEBI:82612"/>
        <dbReference type="ChEBI" id="CHEBI:85445"/>
        <dbReference type="ChEBI" id="CHEBI:85448"/>
        <dbReference type="EC" id="2.1.1.63"/>
    </reaction>
</comment>
<gene>
    <name evidence="11" type="ORF">GX570_02265</name>
</gene>
<keyword evidence="3 8" id="KW-0489">Methyltransferase</keyword>
<dbReference type="EMBL" id="JAAYYP010000069">
    <property type="protein sequence ID" value="NLF90162.1"/>
    <property type="molecule type" value="Genomic_DNA"/>
</dbReference>
<dbReference type="InterPro" id="IPR023546">
    <property type="entry name" value="MGMT"/>
</dbReference>
<evidence type="ECO:0000256" key="8">
    <source>
        <dbReference type="HAMAP-Rule" id="MF_00772"/>
    </source>
</evidence>
<evidence type="ECO:0000256" key="3">
    <source>
        <dbReference type="ARBA" id="ARBA00022603"/>
    </source>
</evidence>
<dbReference type="InterPro" id="IPR036631">
    <property type="entry name" value="MGMT_N_sf"/>
</dbReference>
<keyword evidence="6 8" id="KW-0234">DNA repair</keyword>
<organism evidence="11 12">
    <name type="scientific">Corynebacterium marinum</name>
    <dbReference type="NCBI Taxonomy" id="349751"/>
    <lineage>
        <taxon>Bacteria</taxon>
        <taxon>Bacillati</taxon>
        <taxon>Actinomycetota</taxon>
        <taxon>Actinomycetes</taxon>
        <taxon>Mycobacteriales</taxon>
        <taxon>Corynebacteriaceae</taxon>
        <taxon>Corynebacterium</taxon>
    </lineage>
</organism>
<comment type="subcellular location">
    <subcellularLocation>
        <location evidence="8">Cytoplasm</location>
    </subcellularLocation>
</comment>
<comment type="similarity">
    <text evidence="2 8">Belongs to the MGMT family.</text>
</comment>
<dbReference type="PANTHER" id="PTHR10815">
    <property type="entry name" value="METHYLATED-DNA--PROTEIN-CYSTEINE METHYLTRANSFERASE"/>
    <property type="match status" value="1"/>
</dbReference>
<dbReference type="AlphaFoldDB" id="A0A847H8E6"/>
<dbReference type="InterPro" id="IPR008332">
    <property type="entry name" value="MethylG_MeTrfase_N"/>
</dbReference>
<comment type="caution">
    <text evidence="11">The sequence shown here is derived from an EMBL/GenBank/DDBJ whole genome shotgun (WGS) entry which is preliminary data.</text>
</comment>
<dbReference type="Proteomes" id="UP000523614">
    <property type="component" value="Unassembled WGS sequence"/>
</dbReference>
<dbReference type="Pfam" id="PF01035">
    <property type="entry name" value="DNA_binding_1"/>
    <property type="match status" value="1"/>
</dbReference>
<dbReference type="EC" id="2.1.1.63" evidence="8"/>
<evidence type="ECO:0000256" key="4">
    <source>
        <dbReference type="ARBA" id="ARBA00022679"/>
    </source>
</evidence>
<dbReference type="InterPro" id="IPR036388">
    <property type="entry name" value="WH-like_DNA-bd_sf"/>
</dbReference>
<name>A0A847H8E6_9CORY</name>
<dbReference type="GO" id="GO:0003908">
    <property type="term" value="F:methylated-DNA-[protein]-cysteine S-methyltransferase activity"/>
    <property type="evidence" value="ECO:0007669"/>
    <property type="project" value="UniProtKB-UniRule"/>
</dbReference>
<comment type="miscellaneous">
    <text evidence="8">This enzyme catalyzes only one turnover and therefore is not strictly catalytic. According to one definition, an enzyme is a biocatalyst that acts repeatedly and over many reaction cycles.</text>
</comment>
<dbReference type="Pfam" id="PF02870">
    <property type="entry name" value="Methyltransf_1N"/>
    <property type="match status" value="1"/>
</dbReference>
<feature type="domain" description="Methylated-DNA-[protein]-cysteine S-methyltransferase DNA binding" evidence="9">
    <location>
        <begin position="81"/>
        <end position="159"/>
    </location>
</feature>
<dbReference type="CDD" id="cd06445">
    <property type="entry name" value="ATase"/>
    <property type="match status" value="1"/>
</dbReference>
<feature type="domain" description="Methylguanine DNA methyltransferase ribonuclease-like" evidence="10">
    <location>
        <begin position="19"/>
        <end position="76"/>
    </location>
</feature>
<proteinExistence type="inferred from homology"/>
<sequence>MRLDYPERPHPPEKGVTVLIDSPIGPLSLSASGTGLTGLSFGGPDGPPTPLLLDAARQLADYFAGTRRLFDVPLDLPAAGFRAAAQARLAEIPYGRTVTYAELAAMSGNPRAVRAAGSACATNPLPIIRPCHRVLRSDGSLGGYRGGLDAKRWLLDHEQRVSGTGGAPAQSNRS</sequence>
<accession>A0A847H8E6</accession>